<name>A0A2B7YQZ0_POLH7</name>
<accession>A0A2B7YQZ0</accession>
<feature type="active site" description="Proton donor" evidence="1">
    <location>
        <position position="168"/>
    </location>
</feature>
<keyword evidence="3" id="KW-0119">Carbohydrate metabolism</keyword>
<dbReference type="PRINTS" id="PR00733">
    <property type="entry name" value="GLHYDRLASE6"/>
</dbReference>
<feature type="active site" description="Proton acceptor" evidence="1">
    <location>
        <position position="346"/>
    </location>
</feature>
<keyword evidence="3" id="KW-0136">Cellulose degradation</keyword>
<proteinExistence type="inferred from homology"/>
<dbReference type="SUPFAM" id="SSF51989">
    <property type="entry name" value="Glycosyl hydrolases family 6, cellulases"/>
    <property type="match status" value="1"/>
</dbReference>
<feature type="region of interest" description="Disordered" evidence="4">
    <location>
        <begin position="14"/>
        <end position="36"/>
    </location>
</feature>
<evidence type="ECO:0000313" key="6">
    <source>
        <dbReference type="Proteomes" id="UP000224634"/>
    </source>
</evidence>
<dbReference type="GO" id="GO:0030245">
    <property type="term" value="P:cellulose catabolic process"/>
    <property type="evidence" value="ECO:0007669"/>
    <property type="project" value="UniProtKB-KW"/>
</dbReference>
<dbReference type="STRING" id="1447883.A0A2B7YQZ0"/>
<dbReference type="PANTHER" id="PTHR34876:SF10">
    <property type="entry name" value="GLUCANASE"/>
    <property type="match status" value="1"/>
</dbReference>
<dbReference type="InterPro" id="IPR036434">
    <property type="entry name" value="Beta_cellobiohydrolase_sf"/>
</dbReference>
<dbReference type="AlphaFoldDB" id="A0A2B7YQZ0"/>
<comment type="caution">
    <text evidence="5">The sequence shown here is derived from an EMBL/GenBank/DDBJ whole genome shotgun (WGS) entry which is preliminary data.</text>
</comment>
<dbReference type="Pfam" id="PF01341">
    <property type="entry name" value="Glyco_hydro_6"/>
    <property type="match status" value="1"/>
</dbReference>
<protein>
    <recommendedName>
        <fullName evidence="3">Glucanase</fullName>
        <ecNumber evidence="3">3.2.1.-</ecNumber>
    </recommendedName>
</protein>
<dbReference type="Gene3D" id="3.20.20.40">
    <property type="entry name" value="1, 4-beta cellobiohydrolase"/>
    <property type="match status" value="1"/>
</dbReference>
<dbReference type="EC" id="3.2.1.-" evidence="3"/>
<evidence type="ECO:0000256" key="2">
    <source>
        <dbReference type="PIRSR" id="PIRSR001100-2"/>
    </source>
</evidence>
<keyword evidence="3" id="KW-0378">Hydrolase</keyword>
<feature type="binding site" evidence="2">
    <location>
        <position position="340"/>
    </location>
    <ligand>
        <name>substrate</name>
    </ligand>
</feature>
<feature type="binding site" evidence="2">
    <location>
        <position position="312"/>
    </location>
    <ligand>
        <name>substrate</name>
    </ligand>
</feature>
<keyword evidence="3" id="KW-0624">Polysaccharide degradation</keyword>
<keyword evidence="3" id="KW-0326">Glycosidase</keyword>
<feature type="binding site" evidence="2">
    <location>
        <position position="216"/>
    </location>
    <ligand>
        <name>substrate</name>
    </ligand>
</feature>
<keyword evidence="6" id="KW-1185">Reference proteome</keyword>
<dbReference type="OrthoDB" id="64893at2759"/>
<dbReference type="PANTHER" id="PTHR34876">
    <property type="match status" value="1"/>
</dbReference>
<dbReference type="EMBL" id="PDNA01000029">
    <property type="protein sequence ID" value="PGH23047.1"/>
    <property type="molecule type" value="Genomic_DNA"/>
</dbReference>
<sequence length="389" mass="41964">MKFSSILAASSATLAAASPHRTRPHQPPAGDVNPFEGKTHFVDPVWTGKLTETLDSFIEDGDLLNAARTRSVFNISTFVWISSVSNLPKIEEAIASARAAQEATGEEQIVGLVLYDLPNRDCSAGESAGEFEIDKDGLNRYKAEFVDPYVAALEGADDLTFAIVLEPDAVGNLVTNTAIELCEKAIPAYKEGIAYAVSNLQADNIHLYIDASHGGWLGWADNLDPTAVIMAEILEQAGANAKIRGVSINVSNYNPYNAAVREPYTEWSPSYDESHYATSLAAALTEHNVPAHFIVDQGRVHLPEARAEWGEWCNVSPAGFGPRPSTVTDNEFVDSIVWIKPGGESDGQCGLTGAPRAGAWFNDYVKILVANAQPCLEPTWIDNFPEGAV</sequence>
<evidence type="ECO:0000313" key="5">
    <source>
        <dbReference type="EMBL" id="PGH23047.1"/>
    </source>
</evidence>
<feature type="binding site" evidence="2">
    <location>
        <position position="252"/>
    </location>
    <ligand>
        <name>substrate</name>
    </ligand>
</feature>
<feature type="binding site" evidence="2">
    <location>
        <position position="213"/>
    </location>
    <ligand>
        <name>substrate</name>
    </ligand>
</feature>
<evidence type="ECO:0000256" key="1">
    <source>
        <dbReference type="PIRSR" id="PIRSR001100-1"/>
    </source>
</evidence>
<evidence type="ECO:0000256" key="3">
    <source>
        <dbReference type="RuleBase" id="RU361186"/>
    </source>
</evidence>
<comment type="similarity">
    <text evidence="3">Belongs to the glycosyl hydrolase family 6.</text>
</comment>
<feature type="binding site" evidence="2">
    <location>
        <position position="80"/>
    </location>
    <ligand>
        <name>substrate</name>
    </ligand>
</feature>
<evidence type="ECO:0000256" key="4">
    <source>
        <dbReference type="SAM" id="MobiDB-lite"/>
    </source>
</evidence>
<organism evidence="5 6">
    <name type="scientific">Polytolypa hystricis (strain UAMH7299)</name>
    <dbReference type="NCBI Taxonomy" id="1447883"/>
    <lineage>
        <taxon>Eukaryota</taxon>
        <taxon>Fungi</taxon>
        <taxon>Dikarya</taxon>
        <taxon>Ascomycota</taxon>
        <taxon>Pezizomycotina</taxon>
        <taxon>Eurotiomycetes</taxon>
        <taxon>Eurotiomycetidae</taxon>
        <taxon>Onygenales</taxon>
        <taxon>Onygenales incertae sedis</taxon>
        <taxon>Polytolypa</taxon>
    </lineage>
</organism>
<feature type="binding site" evidence="2">
    <location>
        <position position="344"/>
    </location>
    <ligand>
        <name>substrate</name>
    </ligand>
</feature>
<dbReference type="GO" id="GO:0004553">
    <property type="term" value="F:hydrolase activity, hydrolyzing O-glycosyl compounds"/>
    <property type="evidence" value="ECO:0007669"/>
    <property type="project" value="InterPro"/>
</dbReference>
<dbReference type="Proteomes" id="UP000224634">
    <property type="component" value="Unassembled WGS sequence"/>
</dbReference>
<reference evidence="5 6" key="1">
    <citation type="submission" date="2017-10" db="EMBL/GenBank/DDBJ databases">
        <title>Comparative genomics in systemic dimorphic fungi from Ajellomycetaceae.</title>
        <authorList>
            <person name="Munoz J.F."/>
            <person name="Mcewen J.G."/>
            <person name="Clay O.K."/>
            <person name="Cuomo C.A."/>
        </authorList>
    </citation>
    <scope>NUCLEOTIDE SEQUENCE [LARGE SCALE GENOMIC DNA]</scope>
    <source>
        <strain evidence="5 6">UAMH7299</strain>
    </source>
</reference>
<dbReference type="InterPro" id="IPR016288">
    <property type="entry name" value="Beta_cellobiohydrolase"/>
</dbReference>
<dbReference type="PIRSF" id="PIRSF001100">
    <property type="entry name" value="Beta_cellobiohydrolase"/>
    <property type="match status" value="1"/>
</dbReference>
<gene>
    <name evidence="5" type="ORF">AJ80_02820</name>
</gene>